<dbReference type="RefSeq" id="WP_201845178.1">
    <property type="nucleotide sequence ID" value="NZ_JABBYC010000003.1"/>
</dbReference>
<evidence type="ECO:0000259" key="4">
    <source>
        <dbReference type="Pfam" id="PF06458"/>
    </source>
</evidence>
<feature type="compositionally biased region" description="Polar residues" evidence="2">
    <location>
        <begin position="1004"/>
        <end position="1016"/>
    </location>
</feature>
<evidence type="ECO:0000313" key="6">
    <source>
        <dbReference type="Proteomes" id="UP000675409"/>
    </source>
</evidence>
<dbReference type="EMBL" id="JABBYC010000003">
    <property type="protein sequence ID" value="MBL0885333.1"/>
    <property type="molecule type" value="Genomic_DNA"/>
</dbReference>
<accession>A0ABS1LHN6</accession>
<feature type="transmembrane region" description="Helical" evidence="3">
    <location>
        <begin position="1418"/>
        <end position="1436"/>
    </location>
</feature>
<protein>
    <submittedName>
        <fullName evidence="5">Choice-of-anchor G family protein</fullName>
    </submittedName>
</protein>
<evidence type="ECO:0000256" key="1">
    <source>
        <dbReference type="ARBA" id="ARBA00022737"/>
    </source>
</evidence>
<keyword evidence="3" id="KW-0472">Membrane</keyword>
<dbReference type="InterPro" id="IPR009459">
    <property type="entry name" value="MucBP_dom"/>
</dbReference>
<feature type="region of interest" description="Disordered" evidence="2">
    <location>
        <begin position="1379"/>
        <end position="1409"/>
    </location>
</feature>
<comment type="caution">
    <text evidence="5">The sequence shown here is derived from an EMBL/GenBank/DDBJ whole genome shotgun (WGS) entry which is preliminary data.</text>
</comment>
<feature type="region of interest" description="Disordered" evidence="2">
    <location>
        <begin position="964"/>
        <end position="1021"/>
    </location>
</feature>
<keyword evidence="3" id="KW-0812">Transmembrane</keyword>
<evidence type="ECO:0000313" key="5">
    <source>
        <dbReference type="EMBL" id="MBL0885333.1"/>
    </source>
</evidence>
<feature type="domain" description="MucBP" evidence="4">
    <location>
        <begin position="633"/>
        <end position="695"/>
    </location>
</feature>
<feature type="compositionally biased region" description="Polar residues" evidence="2">
    <location>
        <begin position="975"/>
        <end position="988"/>
    </location>
</feature>
<dbReference type="Proteomes" id="UP000675409">
    <property type="component" value="Unassembled WGS sequence"/>
</dbReference>
<feature type="compositionally biased region" description="Low complexity" evidence="2">
    <location>
        <begin position="1387"/>
        <end position="1396"/>
    </location>
</feature>
<organism evidence="5 6">
    <name type="scientific">Myceligenerans indicum</name>
    <dbReference type="NCBI Taxonomy" id="2593663"/>
    <lineage>
        <taxon>Bacteria</taxon>
        <taxon>Bacillati</taxon>
        <taxon>Actinomycetota</taxon>
        <taxon>Actinomycetes</taxon>
        <taxon>Micrococcales</taxon>
        <taxon>Promicromonosporaceae</taxon>
        <taxon>Myceligenerans</taxon>
    </lineage>
</organism>
<gene>
    <name evidence="5" type="ORF">HGK34_03380</name>
</gene>
<name>A0ABS1LHN6_9MICO</name>
<keyword evidence="3" id="KW-1133">Transmembrane helix</keyword>
<evidence type="ECO:0000256" key="3">
    <source>
        <dbReference type="SAM" id="Phobius"/>
    </source>
</evidence>
<keyword evidence="6" id="KW-1185">Reference proteome</keyword>
<evidence type="ECO:0000256" key="2">
    <source>
        <dbReference type="SAM" id="MobiDB-lite"/>
    </source>
</evidence>
<proteinExistence type="predicted"/>
<keyword evidence="1" id="KW-0677">Repeat</keyword>
<feature type="domain" description="MucBP" evidence="4">
    <location>
        <begin position="538"/>
        <end position="596"/>
    </location>
</feature>
<dbReference type="Pfam" id="PF06458">
    <property type="entry name" value="MucBP"/>
    <property type="match status" value="2"/>
</dbReference>
<sequence>MSVPAQALDTYPDDPAEAGAGVLMSELMEQELVGAATSDAGWDTDAGPNTQNLDADLLGSQLLQLGDVALPVDQFMDLGQLGALASTSEATSPFDGRAASGLIGPDGGVTIDGTAEGDWGTTTLDLLALADTAGVAGITDAVADRLDLQLGAMGSEVIAEDGVFLDPDGGVTGPGQYVLGDASLLLHSPAIEDAAAQIYDLGGQIDTTVEDLVNQVFDVTDLISVLDVPGLPAPDCSVDSNMQETIVNAVVGEPLTSANQLVTIDFSTGEAQIHLEHLVEGNDPWAGGDDAGMNGLAPNTEVIDDQTYPQVAEGVHELIEEAIQIMATAIDESLSAVTISCQWYQEGPLPGDVIDVSWTVNLADAAGGNFPPVEQNCTGATASIICTALATTVNTAGVLLTPVFATVYDFLVSDEGHAVFDLLITDIKTGLVTQTVGNALSPVFDVVTQFVSLQINHQETTTCTTDAGDESLDSLQVSALWLGLAQGDLGSIGLGNSAVRVDACGFTAVTPALSAAPAQVVAGDCTVVSGEGYTPSSTVTVQLTDADGNPVGDPVMVDTDANGAFTVEVCPAADASPGDYTVIGTDDTTGTPAETPVMIQPAPMEPSVSVDPGEVAPGETTDVTGDGYTPNSTVTVQLTDADGNPVGDPVTVDTDDTGMFTTPVTVPADAEPGGYTITGTDDATGAVADDPLTVTPVDVVAPSVSVDPGEVVPGDCAVVSGEGYTPSSTVTVQLTDADGNPVGDPVMVDTDANGAFSVELCVPAGAEPGDFSVIGTDDESGTPAQTPLTVTPEPGMSPTIVVDPDVVAPGDATEIVGAGYTPDSTVTIQLVGPDGNPVGGPVTTVSDEMGGFTLPAVIMKETEPGDYTITGTDDTTGAAAQTSLTVTPPLDAVAPAVSVDSAEVVPGDCAVVSGEGYTPSSTVTVQLTDADGNPVGDPVMADTDADGAFSVELCVPAGAKPGDFSVIGTDDESGTPAQTPLTVAPSESNEPDVPGEIDPVLSADPSQTEPGGSTDVTGEGYTPDSTVTVQLTDADGNPVGDPVADVPTDADGMFTTPLVVPEDAEPGDFMVTGTDDTTDTAVQAPLTVTDGGDTGEIDPAVTAEPVEVEPGASTDITGTGYTPNGMVTLYLTDADGNVLGEPEPFEAEADGTFVMALNVPDDAEIGVHTVVGVDEATGLEATTMVYVVSDGQGGGACSAPTMFATTETVMAGGDVVVTGMGFTAGTEVEVQLTGPDGEPLGEPVMATVNDRCGFQVTVAVPEGSDPGLYEILATPEDGSDGASVPIAVCGPDGMDRVLKAWFEEGTVSPGDTQTFYASGFDPGELVIGEIHGSDITFKATAADEDGVVSWTFTIPSDFTPEIHVGVATSAVNGDRALASFFDPPAPGGDESASPDGAGDDGAGDGAGGGRLAATGSEAWRYAALSFLLLAAGAVLIRRRKVMRLG</sequence>
<dbReference type="Gene3D" id="2.60.40.230">
    <property type="entry name" value="Neocarzinostatin-like"/>
    <property type="match status" value="1"/>
</dbReference>
<dbReference type="NCBIfam" id="NF033766">
    <property type="entry name" value="choice_anch_G"/>
    <property type="match status" value="1"/>
</dbReference>
<dbReference type="InterPro" id="IPR047900">
    <property type="entry name" value="Choice_anch_G"/>
</dbReference>
<reference evidence="5 6" key="1">
    <citation type="journal article" date="2021" name="Arch. Microbiol.">
        <title>Myceligenerans indicum sp. nov., an actinobacterium isolated from mangrove sediment of Sundarbans, India.</title>
        <authorList>
            <person name="Asha K."/>
            <person name="Bhadury P."/>
        </authorList>
    </citation>
    <scope>NUCLEOTIDE SEQUENCE [LARGE SCALE GENOMIC DNA]</scope>
    <source>
        <strain evidence="5 6">I2</strain>
    </source>
</reference>